<evidence type="ECO:0000313" key="5">
    <source>
        <dbReference type="Proteomes" id="UP000199413"/>
    </source>
</evidence>
<proteinExistence type="predicted"/>
<keyword evidence="2" id="KW-0479">Metal-binding</keyword>
<name>A0A1C6T0Y7_9ACTN</name>
<organism evidence="4 5">
    <name type="scientific">Micromonospora rhizosphaerae</name>
    <dbReference type="NCBI Taxonomy" id="568872"/>
    <lineage>
        <taxon>Bacteria</taxon>
        <taxon>Bacillati</taxon>
        <taxon>Actinomycetota</taxon>
        <taxon>Actinomycetes</taxon>
        <taxon>Micromonosporales</taxon>
        <taxon>Micromonosporaceae</taxon>
        <taxon>Micromonospora</taxon>
    </lineage>
</organism>
<dbReference type="GO" id="GO:0046872">
    <property type="term" value="F:metal ion binding"/>
    <property type="evidence" value="ECO:0007669"/>
    <property type="project" value="UniProtKB-KW"/>
</dbReference>
<dbReference type="Pfam" id="PF08450">
    <property type="entry name" value="SGL"/>
    <property type="match status" value="1"/>
</dbReference>
<sequence length="312" mass="32439">MTTGLELTVDEPVAGSSRISNTFGTGVMTTDVRIYFDGLFTEPRLDHAEGVAVAPDGTLWCGGEQGQIYRLADGRLEQVASTGGFCLGLALDAAGHVFVCDAAHAAVMRLDTVTGQVDTFADGVPGHRFVNPNYPVFDTAGRLYVSDSGTPHVPGPGIARLEPDGAGVLWHTGPFDFANGLALSADGRTLYVAETWGHRVTAIDITADGAPGARRVLARLGEALPDGLALDTDGNLYVACYEPSQILVVAPGGAVSVLARDPGAHELCHPTNVAFLGGTLIAANLGRWHLSAVETGATGLPLGPFREKGTRP</sequence>
<dbReference type="AlphaFoldDB" id="A0A1C6T0Y7"/>
<protein>
    <submittedName>
        <fullName evidence="4">Gluconolactonase</fullName>
    </submittedName>
</protein>
<reference evidence="5" key="1">
    <citation type="submission" date="2016-06" db="EMBL/GenBank/DDBJ databases">
        <authorList>
            <person name="Varghese N."/>
            <person name="Submissions Spin"/>
        </authorList>
    </citation>
    <scope>NUCLEOTIDE SEQUENCE [LARGE SCALE GENOMIC DNA]</scope>
    <source>
        <strain evidence="5">DSM 45431</strain>
    </source>
</reference>
<dbReference type="SUPFAM" id="SSF63829">
    <property type="entry name" value="Calcium-dependent phosphotriesterase"/>
    <property type="match status" value="1"/>
</dbReference>
<dbReference type="InterPro" id="IPR011042">
    <property type="entry name" value="6-blade_b-propeller_TolB-like"/>
</dbReference>
<feature type="binding site" evidence="2">
    <location>
        <position position="133"/>
    </location>
    <ligand>
        <name>substrate</name>
    </ligand>
</feature>
<dbReference type="InterPro" id="IPR013658">
    <property type="entry name" value="SGL"/>
</dbReference>
<gene>
    <name evidence="4" type="ORF">GA0070624_5240</name>
</gene>
<dbReference type="STRING" id="568872.GA0070624_5240"/>
<feature type="domain" description="SMP-30/Gluconolactonase/LRE-like region" evidence="3">
    <location>
        <begin position="59"/>
        <end position="278"/>
    </location>
</feature>
<dbReference type="PRINTS" id="PR01790">
    <property type="entry name" value="SMP30FAMILY"/>
</dbReference>
<evidence type="ECO:0000259" key="3">
    <source>
        <dbReference type="Pfam" id="PF08450"/>
    </source>
</evidence>
<dbReference type="PANTHER" id="PTHR47572:SF5">
    <property type="entry name" value="BLR2277 PROTEIN"/>
    <property type="match status" value="1"/>
</dbReference>
<dbReference type="PANTHER" id="PTHR47572">
    <property type="entry name" value="LIPOPROTEIN-RELATED"/>
    <property type="match status" value="1"/>
</dbReference>
<comment type="cofactor">
    <cofactor evidence="2">
        <name>Zn(2+)</name>
        <dbReference type="ChEBI" id="CHEBI:29105"/>
    </cofactor>
    <text evidence="2">Binds 1 divalent metal cation per subunit.</text>
</comment>
<feature type="binding site" evidence="2">
    <location>
        <position position="226"/>
    </location>
    <ligand>
        <name>a divalent metal cation</name>
        <dbReference type="ChEBI" id="CHEBI:60240"/>
    </ligand>
</feature>
<dbReference type="OrthoDB" id="3332247at2"/>
<feature type="binding site" evidence="2">
    <location>
        <position position="179"/>
    </location>
    <ligand>
        <name>a divalent metal cation</name>
        <dbReference type="ChEBI" id="CHEBI:60240"/>
    </ligand>
</feature>
<keyword evidence="5" id="KW-1185">Reference proteome</keyword>
<dbReference type="InterPro" id="IPR005511">
    <property type="entry name" value="SMP-30"/>
</dbReference>
<dbReference type="Proteomes" id="UP000199413">
    <property type="component" value="Unassembled WGS sequence"/>
</dbReference>
<evidence type="ECO:0000256" key="2">
    <source>
        <dbReference type="PIRSR" id="PIRSR605511-2"/>
    </source>
</evidence>
<dbReference type="InterPro" id="IPR051262">
    <property type="entry name" value="SMP-30/CGR1_Lactonase"/>
</dbReference>
<evidence type="ECO:0000313" key="4">
    <source>
        <dbReference type="EMBL" id="SCL35357.1"/>
    </source>
</evidence>
<dbReference type="EMBL" id="FMHV01000002">
    <property type="protein sequence ID" value="SCL35357.1"/>
    <property type="molecule type" value="Genomic_DNA"/>
</dbReference>
<accession>A0A1C6T0Y7</accession>
<dbReference type="Gene3D" id="2.120.10.30">
    <property type="entry name" value="TolB, C-terminal domain"/>
    <property type="match status" value="1"/>
</dbReference>
<feature type="active site" description="Proton donor/acceptor" evidence="1">
    <location>
        <position position="226"/>
    </location>
</feature>
<evidence type="ECO:0000256" key="1">
    <source>
        <dbReference type="PIRSR" id="PIRSR605511-1"/>
    </source>
</evidence>
<keyword evidence="2" id="KW-0862">Zinc</keyword>